<dbReference type="AlphaFoldDB" id="A2G941"/>
<dbReference type="SUPFAM" id="SSF55729">
    <property type="entry name" value="Acyl-CoA N-acyltransferases (Nat)"/>
    <property type="match status" value="2"/>
</dbReference>
<dbReference type="PANTHER" id="PTHR11377:SF5">
    <property type="entry name" value="GLYCYLPEPTIDE N-TETRADECANOYLTRANSFERASE"/>
    <property type="match status" value="1"/>
</dbReference>
<comment type="catalytic activity">
    <reaction evidence="5">
        <text>N-terminal glycyl-[protein] + tetradecanoyl-CoA = N-tetradecanoylglycyl-[protein] + CoA + H(+)</text>
        <dbReference type="Rhea" id="RHEA:15521"/>
        <dbReference type="Rhea" id="RHEA-COMP:12666"/>
        <dbReference type="Rhea" id="RHEA-COMP:12667"/>
        <dbReference type="ChEBI" id="CHEBI:15378"/>
        <dbReference type="ChEBI" id="CHEBI:57287"/>
        <dbReference type="ChEBI" id="CHEBI:57385"/>
        <dbReference type="ChEBI" id="CHEBI:64723"/>
        <dbReference type="ChEBI" id="CHEBI:133050"/>
        <dbReference type="EC" id="2.3.1.97"/>
    </reaction>
</comment>
<keyword evidence="11" id="KW-1185">Reference proteome</keyword>
<keyword evidence="7" id="KW-0472">Membrane</keyword>
<dbReference type="STRING" id="5722.A2G941"/>
<dbReference type="FunFam" id="3.40.630.170:FF:000003">
    <property type="entry name" value="Glycylpeptide N-tetradecanoyltransferase"/>
    <property type="match status" value="1"/>
</dbReference>
<dbReference type="RefSeq" id="XP_001299255.1">
    <property type="nucleotide sequence ID" value="XM_001299254.1"/>
</dbReference>
<reference evidence="10" key="2">
    <citation type="journal article" date="2007" name="Science">
        <title>Draft genome sequence of the sexually transmitted pathogen Trichomonas vaginalis.</title>
        <authorList>
            <person name="Carlton J.M."/>
            <person name="Hirt R.P."/>
            <person name="Silva J.C."/>
            <person name="Delcher A.L."/>
            <person name="Schatz M."/>
            <person name="Zhao Q."/>
            <person name="Wortman J.R."/>
            <person name="Bidwell S.L."/>
            <person name="Alsmark U.C.M."/>
            <person name="Besteiro S."/>
            <person name="Sicheritz-Ponten T."/>
            <person name="Noel C.J."/>
            <person name="Dacks J.B."/>
            <person name="Foster P.G."/>
            <person name="Simillion C."/>
            <person name="Van de Peer Y."/>
            <person name="Miranda-Saavedra D."/>
            <person name="Barton G.J."/>
            <person name="Westrop G.D."/>
            <person name="Mueller S."/>
            <person name="Dessi D."/>
            <person name="Fiori P.L."/>
            <person name="Ren Q."/>
            <person name="Paulsen I."/>
            <person name="Zhang H."/>
            <person name="Bastida-Corcuera F.D."/>
            <person name="Simoes-Barbosa A."/>
            <person name="Brown M.T."/>
            <person name="Hayes R.D."/>
            <person name="Mukherjee M."/>
            <person name="Okumura C.Y."/>
            <person name="Schneider R."/>
            <person name="Smith A.J."/>
            <person name="Vanacova S."/>
            <person name="Villalvazo M."/>
            <person name="Haas B.J."/>
            <person name="Pertea M."/>
            <person name="Feldblyum T.V."/>
            <person name="Utterback T.R."/>
            <person name="Shu C.L."/>
            <person name="Osoegawa K."/>
            <person name="de Jong P.J."/>
            <person name="Hrdy I."/>
            <person name="Horvathova L."/>
            <person name="Zubacova Z."/>
            <person name="Dolezal P."/>
            <person name="Malik S.B."/>
            <person name="Logsdon J.M. Jr."/>
            <person name="Henze K."/>
            <person name="Gupta A."/>
            <person name="Wang C.C."/>
            <person name="Dunne R.L."/>
            <person name="Upcroft J.A."/>
            <person name="Upcroft P."/>
            <person name="White O."/>
            <person name="Salzberg S.L."/>
            <person name="Tang P."/>
            <person name="Chiu C.-H."/>
            <person name="Lee Y.-S."/>
            <person name="Embley T.M."/>
            <person name="Coombs G.H."/>
            <person name="Mottram J.C."/>
            <person name="Tachezy J."/>
            <person name="Fraser-Liggett C.M."/>
            <person name="Johnson P.J."/>
        </authorList>
    </citation>
    <scope>NUCLEOTIDE SEQUENCE [LARGE SCALE GENOMIC DNA]</scope>
    <source>
        <strain evidence="10">G3</strain>
    </source>
</reference>
<dbReference type="GO" id="GO:0004379">
    <property type="term" value="F:glycylpeptide N-tetradecanoyltransferase activity"/>
    <property type="evidence" value="ECO:0000318"/>
    <property type="project" value="GO_Central"/>
</dbReference>
<evidence type="ECO:0000313" key="10">
    <source>
        <dbReference type="EMBL" id="EAX86325.1"/>
    </source>
</evidence>
<evidence type="ECO:0000256" key="3">
    <source>
        <dbReference type="ARBA" id="ARBA00022679"/>
    </source>
</evidence>
<dbReference type="InterPro" id="IPR016181">
    <property type="entry name" value="Acyl_CoA_acyltransferase"/>
</dbReference>
<dbReference type="KEGG" id="tva:4743969"/>
<evidence type="ECO:0000259" key="8">
    <source>
        <dbReference type="Pfam" id="PF01233"/>
    </source>
</evidence>
<evidence type="ECO:0000313" key="11">
    <source>
        <dbReference type="Proteomes" id="UP000001542"/>
    </source>
</evidence>
<dbReference type="Pfam" id="PF01233">
    <property type="entry name" value="NMT"/>
    <property type="match status" value="1"/>
</dbReference>
<keyword evidence="4 5" id="KW-0012">Acyltransferase</keyword>
<reference evidence="10" key="1">
    <citation type="submission" date="2006-10" db="EMBL/GenBank/DDBJ databases">
        <authorList>
            <person name="Amadeo P."/>
            <person name="Zhao Q."/>
            <person name="Wortman J."/>
            <person name="Fraser-Liggett C."/>
            <person name="Carlton J."/>
        </authorList>
    </citation>
    <scope>NUCLEOTIDE SEQUENCE</scope>
    <source>
        <strain evidence="10">G3</strain>
    </source>
</reference>
<sequence>MSEPKQVEEQNTEEAEAIHKFWSVQPVVKEDAEDVAEGYIDPQIPVTAPPDQPSPLPAGFTWSNIDINDEKQLQELYHFLEMHYIENDQHSFRFCLPAPLLKWAIAIPGGIPEWVFGVRTKTGTLVGFISGIPNTIRLNQETEKWCTVNFLCVHNKLRSKKLAQVLIWELARRVRQAKIYRAVFSGKGIPTKIFAKGSYAHRPINLKNLSASGYYPISKDKMAAAKKRFEVPSLVHNNCRPMKEEDIPAVTELLNKTDSSYKFSLQFTPELVKHMFMPQKDVIYSYVIPGSSGIQGFFSFYLMAWTILSDNFMKITFHKAAYSFYMAATIDLKGIVSDLINRADKDANADIITGLQIAGWDQALSINKFEKGSNDLEYYSYNYGVPPMEPNDVRFLFI</sequence>
<name>A2G941_TRIV3</name>
<feature type="transmembrane region" description="Helical" evidence="7">
    <location>
        <begin position="283"/>
        <end position="308"/>
    </location>
</feature>
<keyword evidence="3 5" id="KW-0808">Transferase</keyword>
<dbReference type="OrthoDB" id="60315at2759"/>
<feature type="domain" description="Glycylpeptide N-tetradecanoyltransferase C-terminal" evidence="9">
    <location>
        <begin position="219"/>
        <end position="389"/>
    </location>
</feature>
<dbReference type="InterPro" id="IPR000903">
    <property type="entry name" value="NMT"/>
</dbReference>
<evidence type="ECO:0000256" key="7">
    <source>
        <dbReference type="SAM" id="Phobius"/>
    </source>
</evidence>
<proteinExistence type="inferred from homology"/>
<evidence type="ECO:0000256" key="4">
    <source>
        <dbReference type="ARBA" id="ARBA00023315"/>
    </source>
</evidence>
<protein>
    <recommendedName>
        <fullName evidence="2 5">Glycylpeptide N-tetradecanoyltransferase</fullName>
        <ecNumber evidence="2 5">2.3.1.97</ecNumber>
    </recommendedName>
</protein>
<evidence type="ECO:0000256" key="5">
    <source>
        <dbReference type="RuleBase" id="RU000586"/>
    </source>
</evidence>
<dbReference type="Gene3D" id="3.40.630.170">
    <property type="match status" value="1"/>
</dbReference>
<comment type="function">
    <text evidence="5">Adds a myristoyl group to the N-terminal glycine residue of certain cellular proteins.</text>
</comment>
<dbReference type="EMBL" id="DS114678">
    <property type="protein sequence ID" value="EAX86325.1"/>
    <property type="molecule type" value="Genomic_DNA"/>
</dbReference>
<dbReference type="PIRSF" id="PIRSF015892">
    <property type="entry name" value="N-myristl_transf"/>
    <property type="match status" value="1"/>
</dbReference>
<evidence type="ECO:0000256" key="2">
    <source>
        <dbReference type="ARBA" id="ARBA00012923"/>
    </source>
</evidence>
<keyword evidence="7" id="KW-0812">Transmembrane</keyword>
<keyword evidence="7" id="KW-1133">Transmembrane helix</keyword>
<dbReference type="GO" id="GO:0072657">
    <property type="term" value="P:protein localization to membrane"/>
    <property type="evidence" value="ECO:0000318"/>
    <property type="project" value="GO_Central"/>
</dbReference>
<dbReference type="VEuPathDB" id="TrichDB:TVAGG3_0235810"/>
<dbReference type="SMR" id="A2G941"/>
<dbReference type="InterPro" id="IPR022676">
    <property type="entry name" value="NMT_N"/>
</dbReference>
<feature type="domain" description="Glycylpeptide N-tetradecanoyltransferase N-terminal" evidence="8">
    <location>
        <begin position="40"/>
        <end position="192"/>
    </location>
</feature>
<dbReference type="Proteomes" id="UP000001542">
    <property type="component" value="Unassembled WGS sequence"/>
</dbReference>
<dbReference type="EC" id="2.3.1.97" evidence="2 5"/>
<dbReference type="VEuPathDB" id="TrichDB:TVAG_484960"/>
<dbReference type="GO" id="GO:0005829">
    <property type="term" value="C:cytosol"/>
    <property type="evidence" value="ECO:0000318"/>
    <property type="project" value="GO_Central"/>
</dbReference>
<organism evidence="10 11">
    <name type="scientific">Trichomonas vaginalis (strain ATCC PRA-98 / G3)</name>
    <dbReference type="NCBI Taxonomy" id="412133"/>
    <lineage>
        <taxon>Eukaryota</taxon>
        <taxon>Metamonada</taxon>
        <taxon>Parabasalia</taxon>
        <taxon>Trichomonadida</taxon>
        <taxon>Trichomonadidae</taxon>
        <taxon>Trichomonas</taxon>
    </lineage>
</organism>
<dbReference type="eggNOG" id="KOG2779">
    <property type="taxonomic scope" value="Eukaryota"/>
</dbReference>
<evidence type="ECO:0000256" key="1">
    <source>
        <dbReference type="ARBA" id="ARBA00009469"/>
    </source>
</evidence>
<dbReference type="PANTHER" id="PTHR11377">
    <property type="entry name" value="N-MYRISTOYL TRANSFERASE"/>
    <property type="match status" value="1"/>
</dbReference>
<dbReference type="InParanoid" id="A2G941"/>
<evidence type="ECO:0000256" key="6">
    <source>
        <dbReference type="RuleBase" id="RU004178"/>
    </source>
</evidence>
<dbReference type="Pfam" id="PF02799">
    <property type="entry name" value="NMT_C"/>
    <property type="match status" value="1"/>
</dbReference>
<gene>
    <name evidence="10" type="ORF">TVAG_484960</name>
</gene>
<evidence type="ECO:0000259" key="9">
    <source>
        <dbReference type="Pfam" id="PF02799"/>
    </source>
</evidence>
<accession>A2G941</accession>
<comment type="similarity">
    <text evidence="1 6">Belongs to the NMT family.</text>
</comment>
<dbReference type="InterPro" id="IPR022677">
    <property type="entry name" value="NMT_C"/>
</dbReference>
<dbReference type="OMA" id="LHIENEQ"/>